<sequence length="111" mass="12490">MRQFKNNESILIASISSSPILLAKAGVLEGKKYCAGLFEEDIDKYDFLNPECIVKAPLVTDGNLVTAMGMAYREFAIEVARKLNLDCDEGWFSGIKKPIKAEDYTFFRNDK</sequence>
<protein>
    <recommendedName>
        <fullName evidence="1">DJ-1/PfpI domain-containing protein</fullName>
    </recommendedName>
</protein>
<dbReference type="Gene3D" id="3.40.50.880">
    <property type="match status" value="1"/>
</dbReference>
<dbReference type="Proteomes" id="UP000037043">
    <property type="component" value="Unassembled WGS sequence"/>
</dbReference>
<name>A0A0L6Z6R1_9CLOT</name>
<dbReference type="STRING" id="36844.SAMN04488501_10170"/>
<proteinExistence type="predicted"/>
<dbReference type="RefSeq" id="WP_052222845.1">
    <property type="nucleotide sequence ID" value="NZ_LHUR01000042.1"/>
</dbReference>
<dbReference type="SUPFAM" id="SSF52317">
    <property type="entry name" value="Class I glutamine amidotransferase-like"/>
    <property type="match status" value="1"/>
</dbReference>
<gene>
    <name evidence="2" type="ORF">CLHOM_34100</name>
</gene>
<accession>A0A0L6Z6R1</accession>
<dbReference type="InterPro" id="IPR029062">
    <property type="entry name" value="Class_I_gatase-like"/>
</dbReference>
<feature type="domain" description="DJ-1/PfpI" evidence="1">
    <location>
        <begin position="7"/>
        <end position="80"/>
    </location>
</feature>
<dbReference type="PATRIC" id="fig|1121318.3.peg.3407"/>
<organism evidence="2 3">
    <name type="scientific">Clostridium homopropionicum DSM 5847</name>
    <dbReference type="NCBI Taxonomy" id="1121318"/>
    <lineage>
        <taxon>Bacteria</taxon>
        <taxon>Bacillati</taxon>
        <taxon>Bacillota</taxon>
        <taxon>Clostridia</taxon>
        <taxon>Eubacteriales</taxon>
        <taxon>Clostridiaceae</taxon>
        <taxon>Clostridium</taxon>
    </lineage>
</organism>
<keyword evidence="3" id="KW-1185">Reference proteome</keyword>
<dbReference type="EMBL" id="LHUR01000042">
    <property type="protein sequence ID" value="KOA18508.1"/>
    <property type="molecule type" value="Genomic_DNA"/>
</dbReference>
<reference evidence="3" key="1">
    <citation type="submission" date="2015-08" db="EMBL/GenBank/DDBJ databases">
        <title>Genome sequence of the strict anaerobe Clostridium homopropionicum LuHBu1 (DSM 5847T).</title>
        <authorList>
            <person name="Poehlein A."/>
            <person name="Beck M."/>
            <person name="Schiel-Bengelsdorf B."/>
            <person name="Bengelsdorf F.R."/>
            <person name="Daniel R."/>
            <person name="Duerre P."/>
        </authorList>
    </citation>
    <scope>NUCLEOTIDE SEQUENCE [LARGE SCALE GENOMIC DNA]</scope>
    <source>
        <strain evidence="3">DSM 5847</strain>
    </source>
</reference>
<evidence type="ECO:0000259" key="1">
    <source>
        <dbReference type="Pfam" id="PF01965"/>
    </source>
</evidence>
<dbReference type="AlphaFoldDB" id="A0A0L6Z6R1"/>
<comment type="caution">
    <text evidence="2">The sequence shown here is derived from an EMBL/GenBank/DDBJ whole genome shotgun (WGS) entry which is preliminary data.</text>
</comment>
<evidence type="ECO:0000313" key="3">
    <source>
        <dbReference type="Proteomes" id="UP000037043"/>
    </source>
</evidence>
<dbReference type="Pfam" id="PF01965">
    <property type="entry name" value="DJ-1_PfpI"/>
    <property type="match status" value="1"/>
</dbReference>
<evidence type="ECO:0000313" key="2">
    <source>
        <dbReference type="EMBL" id="KOA18508.1"/>
    </source>
</evidence>
<dbReference type="InterPro" id="IPR002818">
    <property type="entry name" value="DJ-1/PfpI"/>
</dbReference>